<sequence>MDQEQAYQQYQRELSMSASLFGPLKHAGKQKNYRGVRQRHWGKWVAEMGGQLPPPPPPFSFTFMDQEQAYQQYQRELSMSASLFGPLKHAGKQKNYRGVRQRHWGKWVAEIRLPKDKDHRRLWLGTFNTAEDAALAYDKAAFRLRGDAAHLNFPSLRGGAHLTGPLHPSVEEKLNSIAAAKPSSETDPLPPPSQNQQHPAAPQLSEMANLNLAFSDSEESDAFWDTILS</sequence>
<evidence type="ECO:0000256" key="4">
    <source>
        <dbReference type="ARBA" id="ARBA00023125"/>
    </source>
</evidence>
<dbReference type="PRINTS" id="PR00367">
    <property type="entry name" value="ETHRSPELEMNT"/>
</dbReference>
<feature type="domain" description="AP2/ERF" evidence="10">
    <location>
        <begin position="95"/>
        <end position="154"/>
    </location>
</feature>
<evidence type="ECO:0000256" key="6">
    <source>
        <dbReference type="ARBA" id="ARBA00023163"/>
    </source>
</evidence>
<dbReference type="SUPFAM" id="SSF54171">
    <property type="entry name" value="DNA-binding domain"/>
    <property type="match status" value="1"/>
</dbReference>
<evidence type="ECO:0000256" key="7">
    <source>
        <dbReference type="ARBA" id="ARBA00023242"/>
    </source>
</evidence>
<dbReference type="GO" id="GO:0003700">
    <property type="term" value="F:DNA-binding transcription factor activity"/>
    <property type="evidence" value="ECO:0007669"/>
    <property type="project" value="InterPro"/>
</dbReference>
<dbReference type="PROSITE" id="PS51032">
    <property type="entry name" value="AP2_ERF"/>
    <property type="match status" value="2"/>
</dbReference>
<feature type="region of interest" description="Disordered" evidence="9">
    <location>
        <begin position="180"/>
        <end position="202"/>
    </location>
</feature>
<evidence type="ECO:0000313" key="11">
    <source>
        <dbReference type="EMBL" id="KAK1605103.1"/>
    </source>
</evidence>
<name>A0AAD8VHM2_LOLMU</name>
<evidence type="ECO:0000313" key="12">
    <source>
        <dbReference type="Proteomes" id="UP001231189"/>
    </source>
</evidence>
<accession>A0AAD8VHM2</accession>
<evidence type="ECO:0000256" key="1">
    <source>
        <dbReference type="ARBA" id="ARBA00004123"/>
    </source>
</evidence>
<keyword evidence="4" id="KW-0238">DNA-binding</keyword>
<comment type="subcellular location">
    <subcellularLocation>
        <location evidence="1">Nucleus</location>
    </subcellularLocation>
</comment>
<dbReference type="PANTHER" id="PTHR31657">
    <property type="entry name" value="ETHYLENE-RESPONSIVE TRANSCRIPTION FACTOR ERF061"/>
    <property type="match status" value="1"/>
</dbReference>
<evidence type="ECO:0000256" key="9">
    <source>
        <dbReference type="SAM" id="MobiDB-lite"/>
    </source>
</evidence>
<dbReference type="FunFam" id="3.30.730.10:FF:000001">
    <property type="entry name" value="Ethylene-responsive transcription factor 2"/>
    <property type="match status" value="1"/>
</dbReference>
<keyword evidence="12" id="KW-1185">Reference proteome</keyword>
<dbReference type="InterPro" id="IPR001471">
    <property type="entry name" value="AP2/ERF_dom"/>
</dbReference>
<feature type="domain" description="AP2/ERF" evidence="10">
    <location>
        <begin position="32"/>
        <end position="74"/>
    </location>
</feature>
<organism evidence="11 12">
    <name type="scientific">Lolium multiflorum</name>
    <name type="common">Italian ryegrass</name>
    <name type="synonym">Lolium perenne subsp. multiflorum</name>
    <dbReference type="NCBI Taxonomy" id="4521"/>
    <lineage>
        <taxon>Eukaryota</taxon>
        <taxon>Viridiplantae</taxon>
        <taxon>Streptophyta</taxon>
        <taxon>Embryophyta</taxon>
        <taxon>Tracheophyta</taxon>
        <taxon>Spermatophyta</taxon>
        <taxon>Magnoliopsida</taxon>
        <taxon>Liliopsida</taxon>
        <taxon>Poales</taxon>
        <taxon>Poaceae</taxon>
        <taxon>BOP clade</taxon>
        <taxon>Pooideae</taxon>
        <taxon>Poodae</taxon>
        <taxon>Poeae</taxon>
        <taxon>Poeae Chloroplast Group 2 (Poeae type)</taxon>
        <taxon>Loliodinae</taxon>
        <taxon>Loliinae</taxon>
        <taxon>Lolium</taxon>
    </lineage>
</organism>
<keyword evidence="3" id="KW-0805">Transcription regulation</keyword>
<comment type="similarity">
    <text evidence="8">Belongs to the AP2/ERF transcription factor family. ERF subfamily.</text>
</comment>
<dbReference type="Gene3D" id="3.30.730.10">
    <property type="entry name" value="AP2/ERF domain"/>
    <property type="match status" value="1"/>
</dbReference>
<evidence type="ECO:0000256" key="2">
    <source>
        <dbReference type="ARBA" id="ARBA00022745"/>
    </source>
</evidence>
<gene>
    <name evidence="11" type="ORF">QYE76_028776</name>
</gene>
<protein>
    <recommendedName>
        <fullName evidence="10">AP2/ERF domain-containing protein</fullName>
    </recommendedName>
</protein>
<dbReference type="CDD" id="cd00018">
    <property type="entry name" value="AP2"/>
    <property type="match status" value="1"/>
</dbReference>
<comment type="caution">
    <text evidence="11">The sequence shown here is derived from an EMBL/GenBank/DDBJ whole genome shotgun (WGS) entry which is preliminary data.</text>
</comment>
<dbReference type="SMART" id="SM00380">
    <property type="entry name" value="AP2"/>
    <property type="match status" value="1"/>
</dbReference>
<dbReference type="InterPro" id="IPR036955">
    <property type="entry name" value="AP2/ERF_dom_sf"/>
</dbReference>
<reference evidence="11" key="1">
    <citation type="submission" date="2023-07" db="EMBL/GenBank/DDBJ databases">
        <title>A chromosome-level genome assembly of Lolium multiflorum.</title>
        <authorList>
            <person name="Chen Y."/>
            <person name="Copetti D."/>
            <person name="Kolliker R."/>
            <person name="Studer B."/>
        </authorList>
    </citation>
    <scope>NUCLEOTIDE SEQUENCE</scope>
    <source>
        <strain evidence="11">02402/16</strain>
        <tissue evidence="11">Leaf</tissue>
    </source>
</reference>
<evidence type="ECO:0000259" key="10">
    <source>
        <dbReference type="PROSITE" id="PS51032"/>
    </source>
</evidence>
<dbReference type="GO" id="GO:0005634">
    <property type="term" value="C:nucleus"/>
    <property type="evidence" value="ECO:0007669"/>
    <property type="project" value="UniProtKB-SubCell"/>
</dbReference>
<keyword evidence="2" id="KW-0936">Ethylene signaling pathway</keyword>
<dbReference type="PANTHER" id="PTHR31657:SF73">
    <property type="entry name" value="OS02G0752800 PROTEIN"/>
    <property type="match status" value="1"/>
</dbReference>
<keyword evidence="7" id="KW-0539">Nucleus</keyword>
<proteinExistence type="inferred from homology"/>
<evidence type="ECO:0000256" key="5">
    <source>
        <dbReference type="ARBA" id="ARBA00023159"/>
    </source>
</evidence>
<dbReference type="AlphaFoldDB" id="A0AAD8VHM2"/>
<dbReference type="GO" id="GO:0009873">
    <property type="term" value="P:ethylene-activated signaling pathway"/>
    <property type="evidence" value="ECO:0007669"/>
    <property type="project" value="UniProtKB-KW"/>
</dbReference>
<keyword evidence="6" id="KW-0804">Transcription</keyword>
<evidence type="ECO:0000256" key="3">
    <source>
        <dbReference type="ARBA" id="ARBA00023015"/>
    </source>
</evidence>
<dbReference type="GO" id="GO:0000976">
    <property type="term" value="F:transcription cis-regulatory region binding"/>
    <property type="evidence" value="ECO:0007669"/>
    <property type="project" value="UniProtKB-ARBA"/>
</dbReference>
<evidence type="ECO:0000256" key="8">
    <source>
        <dbReference type="ARBA" id="ARBA00024343"/>
    </source>
</evidence>
<dbReference type="InterPro" id="IPR016177">
    <property type="entry name" value="DNA-bd_dom_sf"/>
</dbReference>
<dbReference type="EMBL" id="JAUUTY010000007">
    <property type="protein sequence ID" value="KAK1605103.1"/>
    <property type="molecule type" value="Genomic_DNA"/>
</dbReference>
<dbReference type="InterPro" id="IPR051758">
    <property type="entry name" value="ERF/AP2-like"/>
</dbReference>
<keyword evidence="5" id="KW-0010">Activator</keyword>
<dbReference type="Proteomes" id="UP001231189">
    <property type="component" value="Unassembled WGS sequence"/>
</dbReference>
<dbReference type="Pfam" id="PF00847">
    <property type="entry name" value="AP2"/>
    <property type="match status" value="1"/>
</dbReference>